<keyword evidence="1" id="KW-1133">Transmembrane helix</keyword>
<feature type="transmembrane region" description="Helical" evidence="1">
    <location>
        <begin position="102"/>
        <end position="123"/>
    </location>
</feature>
<dbReference type="EMBL" id="APML01000072">
    <property type="protein sequence ID" value="ENH95823.1"/>
    <property type="molecule type" value="Genomic_DNA"/>
</dbReference>
<evidence type="ECO:0008006" key="4">
    <source>
        <dbReference type="Google" id="ProtNLM"/>
    </source>
</evidence>
<keyword evidence="1" id="KW-0812">Transmembrane</keyword>
<dbReference type="Proteomes" id="UP000012283">
    <property type="component" value="Unassembled WGS sequence"/>
</dbReference>
<feature type="transmembrane region" description="Helical" evidence="1">
    <location>
        <begin position="9"/>
        <end position="27"/>
    </location>
</feature>
<keyword evidence="1" id="KW-0472">Membrane</keyword>
<dbReference type="STRING" id="1308866.J416_13961"/>
<dbReference type="PATRIC" id="fig|1308866.3.peg.2816"/>
<evidence type="ECO:0000256" key="1">
    <source>
        <dbReference type="SAM" id="Phobius"/>
    </source>
</evidence>
<feature type="transmembrane region" description="Helical" evidence="1">
    <location>
        <begin position="76"/>
        <end position="96"/>
    </location>
</feature>
<protein>
    <recommendedName>
        <fullName evidence="4">Permease</fullName>
    </recommendedName>
</protein>
<keyword evidence="3" id="KW-1185">Reference proteome</keyword>
<accession>N4W6H8</accession>
<proteinExistence type="predicted"/>
<sequence length="127" mass="14503">MEKQYDRKLFLFFGVFFVLLSVLFNWATISTGAFPAGHDVLLIALAIIALCNAYLAPQFIQNDERTKMIRARGMFVSYYFVLGYMIIMLTLLHFHVIEISAYQAVSVLAALTISTVFLSFVILSRKY</sequence>
<organism evidence="2 3">
    <name type="scientific">Gracilibacillus halophilus YIM-C55.5</name>
    <dbReference type="NCBI Taxonomy" id="1308866"/>
    <lineage>
        <taxon>Bacteria</taxon>
        <taxon>Bacillati</taxon>
        <taxon>Bacillota</taxon>
        <taxon>Bacilli</taxon>
        <taxon>Bacillales</taxon>
        <taxon>Bacillaceae</taxon>
        <taxon>Gracilibacillus</taxon>
    </lineage>
</organism>
<evidence type="ECO:0000313" key="3">
    <source>
        <dbReference type="Proteomes" id="UP000012283"/>
    </source>
</evidence>
<dbReference type="eggNOG" id="ENOG5032Y0Q">
    <property type="taxonomic scope" value="Bacteria"/>
</dbReference>
<comment type="caution">
    <text evidence="2">The sequence shown here is derived from an EMBL/GenBank/DDBJ whole genome shotgun (WGS) entry which is preliminary data.</text>
</comment>
<dbReference type="OrthoDB" id="2721173at2"/>
<evidence type="ECO:0000313" key="2">
    <source>
        <dbReference type="EMBL" id="ENH95823.1"/>
    </source>
</evidence>
<gene>
    <name evidence="2" type="ORF">J416_13961</name>
</gene>
<reference evidence="2 3" key="1">
    <citation type="submission" date="2013-03" db="EMBL/GenBank/DDBJ databases">
        <title>Draft genome sequence of Gracibacillus halophilus YIM-C55.5, a moderately halophilic and thermophilic organism from the Xiaochaidamu salt lake.</title>
        <authorList>
            <person name="Sugumar T."/>
            <person name="Polireddy D.R."/>
            <person name="Antony A."/>
            <person name="Madhava Y.R."/>
            <person name="Sivakumar N."/>
        </authorList>
    </citation>
    <scope>NUCLEOTIDE SEQUENCE [LARGE SCALE GENOMIC DNA]</scope>
    <source>
        <strain evidence="2 3">YIM-C55.5</strain>
    </source>
</reference>
<feature type="transmembrane region" description="Helical" evidence="1">
    <location>
        <begin position="33"/>
        <end position="55"/>
    </location>
</feature>
<dbReference type="RefSeq" id="WP_003473530.1">
    <property type="nucleotide sequence ID" value="NZ_APML01000072.1"/>
</dbReference>
<name>N4W6H8_9BACI</name>
<dbReference type="AlphaFoldDB" id="N4W6H8"/>